<dbReference type="Gene3D" id="3.40.30.10">
    <property type="entry name" value="Glutaredoxin"/>
    <property type="match status" value="1"/>
</dbReference>
<dbReference type="Pfam" id="PF13409">
    <property type="entry name" value="GST_N_2"/>
    <property type="match status" value="1"/>
</dbReference>
<accession>A0AA89BN68</accession>
<evidence type="ECO:0000259" key="2">
    <source>
        <dbReference type="PROSITE" id="PS50404"/>
    </source>
</evidence>
<evidence type="ECO:0000313" key="3">
    <source>
        <dbReference type="EMBL" id="KAK3085242.1"/>
    </source>
</evidence>
<protein>
    <recommendedName>
        <fullName evidence="2">GST N-terminal domain-containing protein</fullName>
    </recommendedName>
</protein>
<dbReference type="CDD" id="cd00570">
    <property type="entry name" value="GST_N_family"/>
    <property type="match status" value="1"/>
</dbReference>
<dbReference type="PROSITE" id="PS50404">
    <property type="entry name" value="GST_NTER"/>
    <property type="match status" value="1"/>
</dbReference>
<comment type="similarity">
    <text evidence="1">Belongs to the GST superfamily.</text>
</comment>
<dbReference type="GO" id="GO:0005741">
    <property type="term" value="C:mitochondrial outer membrane"/>
    <property type="evidence" value="ECO:0007669"/>
    <property type="project" value="TreeGrafter"/>
</dbReference>
<keyword evidence="4" id="KW-1185">Reference proteome</keyword>
<feature type="domain" description="GST N-terminal" evidence="2">
    <location>
        <begin position="1"/>
        <end position="75"/>
    </location>
</feature>
<dbReference type="PANTHER" id="PTHR44188:SF1">
    <property type="entry name" value="GDAP1, ISOFORM A"/>
    <property type="match status" value="1"/>
</dbReference>
<dbReference type="GO" id="GO:0008053">
    <property type="term" value="P:mitochondrial fusion"/>
    <property type="evidence" value="ECO:0007669"/>
    <property type="project" value="TreeGrafter"/>
</dbReference>
<dbReference type="GO" id="GO:0000266">
    <property type="term" value="P:mitochondrial fission"/>
    <property type="evidence" value="ECO:0007669"/>
    <property type="project" value="TreeGrafter"/>
</dbReference>
<name>A0AA89BN68_PINIB</name>
<reference evidence="3" key="1">
    <citation type="submission" date="2019-08" db="EMBL/GenBank/DDBJ databases">
        <title>The improved chromosome-level genome for the pearl oyster Pinctada fucata martensii using PacBio sequencing and Hi-C.</title>
        <authorList>
            <person name="Zheng Z."/>
        </authorList>
    </citation>
    <scope>NUCLEOTIDE SEQUENCE</scope>
    <source>
        <strain evidence="3">ZZ-2019</strain>
        <tissue evidence="3">Adductor muscle</tissue>
    </source>
</reference>
<evidence type="ECO:0000313" key="4">
    <source>
        <dbReference type="Proteomes" id="UP001186944"/>
    </source>
</evidence>
<sequence>MPFKFLQAVLALLEKGVPFKKHFINIHSEHGDQNEPWFMRMNPKGVVPVLKDGDKIVCESDDIIDYIDKHANSGKKVFSLDPLK</sequence>
<dbReference type="EMBL" id="VSWD01000012">
    <property type="protein sequence ID" value="KAK3085242.1"/>
    <property type="molecule type" value="Genomic_DNA"/>
</dbReference>
<dbReference type="Proteomes" id="UP001186944">
    <property type="component" value="Unassembled WGS sequence"/>
</dbReference>
<organism evidence="3 4">
    <name type="scientific">Pinctada imbricata</name>
    <name type="common">Atlantic pearl-oyster</name>
    <name type="synonym">Pinctada martensii</name>
    <dbReference type="NCBI Taxonomy" id="66713"/>
    <lineage>
        <taxon>Eukaryota</taxon>
        <taxon>Metazoa</taxon>
        <taxon>Spiralia</taxon>
        <taxon>Lophotrochozoa</taxon>
        <taxon>Mollusca</taxon>
        <taxon>Bivalvia</taxon>
        <taxon>Autobranchia</taxon>
        <taxon>Pteriomorphia</taxon>
        <taxon>Pterioida</taxon>
        <taxon>Pterioidea</taxon>
        <taxon>Pteriidae</taxon>
        <taxon>Pinctada</taxon>
    </lineage>
</organism>
<dbReference type="InterPro" id="IPR004045">
    <property type="entry name" value="Glutathione_S-Trfase_N"/>
</dbReference>
<proteinExistence type="inferred from homology"/>
<dbReference type="PANTHER" id="PTHR44188">
    <property type="entry name" value="GDAP1, ISOFORM A"/>
    <property type="match status" value="1"/>
</dbReference>
<dbReference type="AlphaFoldDB" id="A0AA89BN68"/>
<comment type="caution">
    <text evidence="3">The sequence shown here is derived from an EMBL/GenBank/DDBJ whole genome shotgun (WGS) entry which is preliminary data.</text>
</comment>
<dbReference type="GO" id="GO:0006626">
    <property type="term" value="P:protein targeting to mitochondrion"/>
    <property type="evidence" value="ECO:0007669"/>
    <property type="project" value="TreeGrafter"/>
</dbReference>
<dbReference type="InterPro" id="IPR036249">
    <property type="entry name" value="Thioredoxin-like_sf"/>
</dbReference>
<evidence type="ECO:0000256" key="1">
    <source>
        <dbReference type="ARBA" id="ARBA00007409"/>
    </source>
</evidence>
<gene>
    <name evidence="3" type="ORF">FSP39_000459</name>
</gene>
<dbReference type="SUPFAM" id="SSF52833">
    <property type="entry name" value="Thioredoxin-like"/>
    <property type="match status" value="1"/>
</dbReference>